<dbReference type="EMBL" id="QJJM01000006">
    <property type="protein sequence ID" value="PXW75863.1"/>
    <property type="molecule type" value="Genomic_DNA"/>
</dbReference>
<feature type="region of interest" description="Disordered" evidence="1">
    <location>
        <begin position="1"/>
        <end position="27"/>
    </location>
</feature>
<reference evidence="2 3" key="1">
    <citation type="submission" date="2018-05" db="EMBL/GenBank/DDBJ databases">
        <title>Genomic Encyclopedia of Type Strains, Phase IV (KMG-IV): sequencing the most valuable type-strain genomes for metagenomic binning, comparative biology and taxonomic classification.</title>
        <authorList>
            <person name="Goeker M."/>
        </authorList>
    </citation>
    <scope>NUCLEOTIDE SEQUENCE [LARGE SCALE GENOMIC DNA]</scope>
    <source>
        <strain evidence="2 3">DSM 3183</strain>
    </source>
</reference>
<gene>
    <name evidence="2" type="ORF">C7451_10624</name>
</gene>
<evidence type="ECO:0000313" key="3">
    <source>
        <dbReference type="Proteomes" id="UP000248014"/>
    </source>
</evidence>
<evidence type="ECO:0000313" key="2">
    <source>
        <dbReference type="EMBL" id="PXW75863.1"/>
    </source>
</evidence>
<organism evidence="2 3">
    <name type="scientific">Blastomonas natatoria</name>
    <dbReference type="NCBI Taxonomy" id="34015"/>
    <lineage>
        <taxon>Bacteria</taxon>
        <taxon>Pseudomonadati</taxon>
        <taxon>Pseudomonadota</taxon>
        <taxon>Alphaproteobacteria</taxon>
        <taxon>Sphingomonadales</taxon>
        <taxon>Sphingomonadaceae</taxon>
        <taxon>Blastomonas</taxon>
    </lineage>
</organism>
<name>A0A2V3V281_9SPHN</name>
<evidence type="ECO:0000256" key="1">
    <source>
        <dbReference type="SAM" id="MobiDB-lite"/>
    </source>
</evidence>
<dbReference type="AlphaFoldDB" id="A0A2V3V281"/>
<dbReference type="Proteomes" id="UP000248014">
    <property type="component" value="Unassembled WGS sequence"/>
</dbReference>
<sequence length="116" mass="12668">MSNSVARFPNDRPGSAEGETAGSRSVSAIDEQAFVDASDKLSRALDQAAAGRQHGDIVAARTRLRELAVKLRDAGYWRTDKHGLRATVSLLWQADRYVSELALKSDQEQKPRGSAE</sequence>
<proteinExistence type="predicted"/>
<comment type="caution">
    <text evidence="2">The sequence shown here is derived from an EMBL/GenBank/DDBJ whole genome shotgun (WGS) entry which is preliminary data.</text>
</comment>
<accession>A0A2V3V281</accession>
<dbReference type="OrthoDB" id="7595858at2"/>
<keyword evidence="3" id="KW-1185">Reference proteome</keyword>
<protein>
    <submittedName>
        <fullName evidence="2">Uncharacterized protein</fullName>
    </submittedName>
</protein>
<dbReference type="RefSeq" id="WP_110298560.1">
    <property type="nucleotide sequence ID" value="NZ_QJJM01000006.1"/>
</dbReference>